<dbReference type="GeneID" id="112408488"/>
<dbReference type="AlphaFoldDB" id="A0A341CGX1"/>
<accession>A0A341CGX1</accession>
<sequence>METAERRKRVSWEVSRRARYPPLTTAPGRSEDHVTHLSPVEAFYFISPLANVVIVTNPSERFGATYFLNREAVKIPSGFTCTSIVWNIKQMIKLTQEHIEALLDKFGGEHNPPSIYLEAYEEYTSKLDALQQREQQLLESLGNGTDFSVSSSASTDTVTSSSSSSLSVLPSSLSVFQNPTDVSRSNPKSPQKPIVRVFLPNKQRTVDSLSTSNGVFPSCRPVSGSLNGKCRFGSKAVNTRCLKKYLKLLN</sequence>
<evidence type="ECO:0000313" key="1">
    <source>
        <dbReference type="Proteomes" id="UP000252040"/>
    </source>
</evidence>
<keyword evidence="1" id="KW-1185">Reference proteome</keyword>
<name>A0A341CGX1_NEOAA</name>
<dbReference type="STRING" id="1706337.A0A341CGX1"/>
<dbReference type="InParanoid" id="A0A341CGX1"/>
<reference evidence="2" key="1">
    <citation type="submission" date="2025-08" db="UniProtKB">
        <authorList>
            <consortium name="RefSeq"/>
        </authorList>
    </citation>
    <scope>IDENTIFICATION</scope>
    <source>
        <tissue evidence="2">Meat</tissue>
    </source>
</reference>
<organism evidence="1 2">
    <name type="scientific">Neophocaena asiaeorientalis asiaeorientalis</name>
    <name type="common">Yangtze finless porpoise</name>
    <name type="synonym">Neophocaena phocaenoides subsp. asiaeorientalis</name>
    <dbReference type="NCBI Taxonomy" id="1706337"/>
    <lineage>
        <taxon>Eukaryota</taxon>
        <taxon>Metazoa</taxon>
        <taxon>Chordata</taxon>
        <taxon>Craniata</taxon>
        <taxon>Vertebrata</taxon>
        <taxon>Euteleostomi</taxon>
        <taxon>Mammalia</taxon>
        <taxon>Eutheria</taxon>
        <taxon>Laurasiatheria</taxon>
        <taxon>Artiodactyla</taxon>
        <taxon>Whippomorpha</taxon>
        <taxon>Cetacea</taxon>
        <taxon>Odontoceti</taxon>
        <taxon>Phocoenidae</taxon>
        <taxon>Neophocaena</taxon>
    </lineage>
</organism>
<dbReference type="Proteomes" id="UP000252040">
    <property type="component" value="Unplaced"/>
</dbReference>
<evidence type="ECO:0000313" key="2">
    <source>
        <dbReference type="RefSeq" id="XP_024613854.1"/>
    </source>
</evidence>
<protein>
    <submittedName>
        <fullName evidence="2">Serine/threonine-protein kinase B-raf-like</fullName>
    </submittedName>
</protein>
<dbReference type="KEGG" id="nasi:112408488"/>
<proteinExistence type="predicted"/>
<dbReference type="RefSeq" id="XP_024613854.1">
    <property type="nucleotide sequence ID" value="XM_024758086.1"/>
</dbReference>
<gene>
    <name evidence="2" type="primary">LOC112408488</name>
</gene>